<feature type="transmembrane region" description="Helical" evidence="5">
    <location>
        <begin position="157"/>
        <end position="174"/>
    </location>
</feature>
<dbReference type="OrthoDB" id="6415790at2759"/>
<name>A0A9W4WTS6_9GLOM</name>
<evidence type="ECO:0000256" key="1">
    <source>
        <dbReference type="ARBA" id="ARBA00004141"/>
    </source>
</evidence>
<feature type="transmembrane region" description="Helical" evidence="5">
    <location>
        <begin position="195"/>
        <end position="212"/>
    </location>
</feature>
<dbReference type="InterPro" id="IPR036259">
    <property type="entry name" value="MFS_trans_sf"/>
</dbReference>
<evidence type="ECO:0000256" key="5">
    <source>
        <dbReference type="SAM" id="Phobius"/>
    </source>
</evidence>
<sequence>MSGKSANRDSNPTGFHLDIEEDYLIRRVSHERSNFETTTTNSIPIPSNINSKINNINLQIPTANFNPSLNEGMLSTSSEGFGETKQKNFIDDDEKEEILLESLGASTETGGASVEAYPSLNIQDYQNVALLVVLYLLQGIPVGLAFGSIPFLLKSKLSYSQIGFFSLATYPYSLKLLWSPIVDATYSKKVGRRKSWIIPIQLLTGSLFFWLGNNVDVIFDAEKPDVFTLTMLFFTLIFFSATQDIAVDGWALTLLSKNSLSYASTAQTIGLNTGYFLSFTVFLALNSADFSNKYFRSEPSDVGFISLGSYLSFWSVLYFVVTVWLIFVKGEDATHASDEMDIKTVYLTIWNICKMPHMRKLILVLLVAKIGFIANEAVTGLKLLEKGFGKEDLALAVLIDFPFQILVGYYAARWSNGPQPLKPWIRAFYGRLFFAIAGMLVVYIFPANTKISSEMFVIVISSTVLSSFMSTVQFVSISAFMTTIADPVIGGTYMTLLATFSNFGGTWPRFFVLEAVDYFTDATCNIVKDNNTTSTIQCVSEQAKMICKDNGGTCVIHQDGYYIVSIVTVTIGTLLLFGFIIPQIKVLQV</sequence>
<organism evidence="6 7">
    <name type="scientific">Funneliformis geosporum</name>
    <dbReference type="NCBI Taxonomy" id="1117311"/>
    <lineage>
        <taxon>Eukaryota</taxon>
        <taxon>Fungi</taxon>
        <taxon>Fungi incertae sedis</taxon>
        <taxon>Mucoromycota</taxon>
        <taxon>Glomeromycotina</taxon>
        <taxon>Glomeromycetes</taxon>
        <taxon>Glomerales</taxon>
        <taxon>Glomeraceae</taxon>
        <taxon>Funneliformis</taxon>
    </lineage>
</organism>
<dbReference type="GO" id="GO:0016020">
    <property type="term" value="C:membrane"/>
    <property type="evidence" value="ECO:0007669"/>
    <property type="project" value="UniProtKB-SubCell"/>
</dbReference>
<keyword evidence="3 5" id="KW-1133">Transmembrane helix</keyword>
<dbReference type="GO" id="GO:0008521">
    <property type="term" value="F:acetyl-CoA transmembrane transporter activity"/>
    <property type="evidence" value="ECO:0007669"/>
    <property type="project" value="InterPro"/>
</dbReference>
<feature type="transmembrane region" description="Helical" evidence="5">
    <location>
        <begin position="484"/>
        <end position="503"/>
    </location>
</feature>
<feature type="transmembrane region" description="Helical" evidence="5">
    <location>
        <begin position="262"/>
        <end position="284"/>
    </location>
</feature>
<evidence type="ECO:0000313" key="6">
    <source>
        <dbReference type="EMBL" id="CAI2163030.1"/>
    </source>
</evidence>
<proteinExistence type="predicted"/>
<dbReference type="PANTHER" id="PTHR12778">
    <property type="entry name" value="SOLUTE CARRIER FAMILY 33 ACETYL-COA TRANSPORTER -RELATED"/>
    <property type="match status" value="1"/>
</dbReference>
<feature type="transmembrane region" description="Helical" evidence="5">
    <location>
        <begin position="424"/>
        <end position="445"/>
    </location>
</feature>
<dbReference type="SUPFAM" id="SSF103473">
    <property type="entry name" value="MFS general substrate transporter"/>
    <property type="match status" value="1"/>
</dbReference>
<feature type="transmembrane region" description="Helical" evidence="5">
    <location>
        <begin position="560"/>
        <end position="581"/>
    </location>
</feature>
<dbReference type="Gene3D" id="1.20.1250.20">
    <property type="entry name" value="MFS general substrate transporter like domains"/>
    <property type="match status" value="1"/>
</dbReference>
<keyword evidence="4 5" id="KW-0472">Membrane</keyword>
<dbReference type="Proteomes" id="UP001153678">
    <property type="component" value="Unassembled WGS sequence"/>
</dbReference>
<gene>
    <name evidence="6" type="ORF">FWILDA_LOCUS862</name>
</gene>
<dbReference type="GO" id="GO:0035348">
    <property type="term" value="P:acetyl-CoA transmembrane transport"/>
    <property type="evidence" value="ECO:0007669"/>
    <property type="project" value="InterPro"/>
</dbReference>
<feature type="transmembrane region" description="Helical" evidence="5">
    <location>
        <begin position="451"/>
        <end position="472"/>
    </location>
</feature>
<accession>A0A9W4WTS6</accession>
<reference evidence="6" key="1">
    <citation type="submission" date="2022-08" db="EMBL/GenBank/DDBJ databases">
        <authorList>
            <person name="Kallberg Y."/>
            <person name="Tangrot J."/>
            <person name="Rosling A."/>
        </authorList>
    </citation>
    <scope>NUCLEOTIDE SEQUENCE</scope>
    <source>
        <strain evidence="6">Wild A</strain>
    </source>
</reference>
<evidence type="ECO:0000313" key="7">
    <source>
        <dbReference type="Proteomes" id="UP001153678"/>
    </source>
</evidence>
<evidence type="ECO:0000256" key="3">
    <source>
        <dbReference type="ARBA" id="ARBA00022989"/>
    </source>
</evidence>
<feature type="transmembrane region" description="Helical" evidence="5">
    <location>
        <begin position="393"/>
        <end position="412"/>
    </location>
</feature>
<feature type="transmembrane region" description="Helical" evidence="5">
    <location>
        <begin position="304"/>
        <end position="327"/>
    </location>
</feature>
<dbReference type="Pfam" id="PF13000">
    <property type="entry name" value="Acatn"/>
    <property type="match status" value="2"/>
</dbReference>
<dbReference type="EMBL" id="CAMKVN010000066">
    <property type="protein sequence ID" value="CAI2163030.1"/>
    <property type="molecule type" value="Genomic_DNA"/>
</dbReference>
<protein>
    <submittedName>
        <fullName evidence="6">16203_t:CDS:1</fullName>
    </submittedName>
</protein>
<dbReference type="InterPro" id="IPR004752">
    <property type="entry name" value="AmpG_permease/AT-1"/>
</dbReference>
<keyword evidence="7" id="KW-1185">Reference proteome</keyword>
<feature type="transmembrane region" description="Helical" evidence="5">
    <location>
        <begin position="232"/>
        <end position="255"/>
    </location>
</feature>
<dbReference type="AlphaFoldDB" id="A0A9W4WTS6"/>
<comment type="caution">
    <text evidence="6">The sequence shown here is derived from an EMBL/GenBank/DDBJ whole genome shotgun (WGS) entry which is preliminary data.</text>
</comment>
<evidence type="ECO:0000256" key="4">
    <source>
        <dbReference type="ARBA" id="ARBA00023136"/>
    </source>
</evidence>
<dbReference type="PANTHER" id="PTHR12778:SF9">
    <property type="entry name" value="ACETYL-COENZYME A TRANSPORTER 1"/>
    <property type="match status" value="1"/>
</dbReference>
<feature type="transmembrane region" description="Helical" evidence="5">
    <location>
        <begin position="128"/>
        <end position="151"/>
    </location>
</feature>
<evidence type="ECO:0000256" key="2">
    <source>
        <dbReference type="ARBA" id="ARBA00022692"/>
    </source>
</evidence>
<dbReference type="InterPro" id="IPR024371">
    <property type="entry name" value="AcetylCoA_trans_1-like"/>
</dbReference>
<comment type="subcellular location">
    <subcellularLocation>
        <location evidence="1">Membrane</location>
        <topology evidence="1">Multi-pass membrane protein</topology>
    </subcellularLocation>
</comment>
<dbReference type="FunFam" id="1.20.1250.20:FF:000289">
    <property type="entry name" value="Acetyl-coenzyme A transporter 1"/>
    <property type="match status" value="1"/>
</dbReference>
<keyword evidence="2 5" id="KW-0812">Transmembrane</keyword>
<feature type="transmembrane region" description="Helical" evidence="5">
    <location>
        <begin position="361"/>
        <end position="381"/>
    </location>
</feature>